<evidence type="ECO:0000256" key="2">
    <source>
        <dbReference type="SAM" id="Phobius"/>
    </source>
</evidence>
<dbReference type="Proteomes" id="UP001059950">
    <property type="component" value="Plasmid unnamed"/>
</dbReference>
<accession>A0ABY5H0T9</accession>
<sequence length="237" mass="25719">MSYILDALKQSDQQRTAEPVQPLLIPADRSTGKRPSRWLLYLIAIVFAGTTVVWFSTRQAPDNAAPISLTSDNSQQQAPAATDPVDGLQGVRITLDDSPAETPSITPPPSPPPQPKAVREPSPSVPEAVTISAAPSQPSDPMPSDAAPEAVITPVQKNPEPELIYWRQLPVEIQRSLPPLSFSVHIYSSDPTSRMVKVNGRVLREGDTISAGLLLDQITPDGVVLAFRGYRFRMSRV</sequence>
<feature type="compositionally biased region" description="Pro residues" evidence="1">
    <location>
        <begin position="105"/>
        <end position="115"/>
    </location>
</feature>
<protein>
    <submittedName>
        <fullName evidence="4">General secretion pathway protein GspB</fullName>
    </submittedName>
</protein>
<feature type="region of interest" description="Disordered" evidence="1">
    <location>
        <begin position="66"/>
        <end position="147"/>
    </location>
</feature>
<keyword evidence="5" id="KW-1185">Reference proteome</keyword>
<feature type="domain" description="Type II secretion system protein GspB C-terminal" evidence="3">
    <location>
        <begin position="177"/>
        <end position="234"/>
    </location>
</feature>
<reference evidence="4" key="1">
    <citation type="submission" date="2021-04" db="EMBL/GenBank/DDBJ databases">
        <title>Oceanospirillales bacteria with DddD are important DMSP degraders in coastal seawater.</title>
        <authorList>
            <person name="Liu J."/>
        </authorList>
    </citation>
    <scope>NUCLEOTIDE SEQUENCE</scope>
    <source>
        <strain evidence="4">GY6</strain>
        <plasmid evidence="4">unnamed</plasmid>
    </source>
</reference>
<evidence type="ECO:0000259" key="3">
    <source>
        <dbReference type="Pfam" id="PF16537"/>
    </source>
</evidence>
<dbReference type="EMBL" id="CP073345">
    <property type="protein sequence ID" value="UTW05624.1"/>
    <property type="molecule type" value="Genomic_DNA"/>
</dbReference>
<dbReference type="Pfam" id="PF16537">
    <property type="entry name" value="T2SSB"/>
    <property type="match status" value="1"/>
</dbReference>
<keyword evidence="4" id="KW-0614">Plasmid</keyword>
<keyword evidence="2" id="KW-0472">Membrane</keyword>
<dbReference type="InterPro" id="IPR032389">
    <property type="entry name" value="GspB_C"/>
</dbReference>
<evidence type="ECO:0000313" key="5">
    <source>
        <dbReference type="Proteomes" id="UP001059950"/>
    </source>
</evidence>
<evidence type="ECO:0000256" key="1">
    <source>
        <dbReference type="SAM" id="MobiDB-lite"/>
    </source>
</evidence>
<name>A0ABY5H0T9_9GAMM</name>
<evidence type="ECO:0000313" key="4">
    <source>
        <dbReference type="EMBL" id="UTW05624.1"/>
    </source>
</evidence>
<organism evidence="4 5">
    <name type="scientific">Amphritea atlantica</name>
    <dbReference type="NCBI Taxonomy" id="355243"/>
    <lineage>
        <taxon>Bacteria</taxon>
        <taxon>Pseudomonadati</taxon>
        <taxon>Pseudomonadota</taxon>
        <taxon>Gammaproteobacteria</taxon>
        <taxon>Oceanospirillales</taxon>
        <taxon>Oceanospirillaceae</taxon>
        <taxon>Amphritea</taxon>
    </lineage>
</organism>
<proteinExistence type="predicted"/>
<geneLocation type="plasmid" evidence="4 5">
    <name>unnamed</name>
</geneLocation>
<feature type="compositionally biased region" description="Polar residues" evidence="1">
    <location>
        <begin position="68"/>
        <end position="79"/>
    </location>
</feature>
<gene>
    <name evidence="4" type="ORF">KDX31_19710</name>
</gene>
<keyword evidence="2" id="KW-0812">Transmembrane</keyword>
<keyword evidence="2" id="KW-1133">Transmembrane helix</keyword>
<feature type="transmembrane region" description="Helical" evidence="2">
    <location>
        <begin position="38"/>
        <end position="57"/>
    </location>
</feature>